<protein>
    <submittedName>
        <fullName evidence="2">Uncharacterized protein</fullName>
    </submittedName>
</protein>
<organism evidence="2 3">
    <name type="scientific">Paludisphaera borealis</name>
    <dbReference type="NCBI Taxonomy" id="1387353"/>
    <lineage>
        <taxon>Bacteria</taxon>
        <taxon>Pseudomonadati</taxon>
        <taxon>Planctomycetota</taxon>
        <taxon>Planctomycetia</taxon>
        <taxon>Isosphaerales</taxon>
        <taxon>Isosphaeraceae</taxon>
        <taxon>Paludisphaera</taxon>
    </lineage>
</organism>
<proteinExistence type="predicted"/>
<dbReference type="RefSeq" id="WP_145952127.1">
    <property type="nucleotide sequence ID" value="NZ_CP019082.1"/>
</dbReference>
<name>A0A1U7CR76_9BACT</name>
<feature type="region of interest" description="Disordered" evidence="1">
    <location>
        <begin position="55"/>
        <end position="101"/>
    </location>
</feature>
<sequence>MRTRYSTRPRLEPLEDRLALSGLTVATPNLSHQLQAQAQVQAQAQAKLQAKQQHAAEAAAQRASARQLKQLQQQQLKEQQHTKATAGKAVHPVSNSGANSGFNISKLWKSIFPW</sequence>
<dbReference type="EMBL" id="CP019082">
    <property type="protein sequence ID" value="APW61408.1"/>
    <property type="molecule type" value="Genomic_DNA"/>
</dbReference>
<dbReference type="AlphaFoldDB" id="A0A1U7CR76"/>
<gene>
    <name evidence="2" type="ORF">BSF38_02922</name>
</gene>
<evidence type="ECO:0000313" key="2">
    <source>
        <dbReference type="EMBL" id="APW61408.1"/>
    </source>
</evidence>
<accession>A0A1U7CR76</accession>
<evidence type="ECO:0000313" key="3">
    <source>
        <dbReference type="Proteomes" id="UP000186309"/>
    </source>
</evidence>
<keyword evidence="3" id="KW-1185">Reference proteome</keyword>
<dbReference type="Proteomes" id="UP000186309">
    <property type="component" value="Chromosome"/>
</dbReference>
<dbReference type="KEGG" id="pbor:BSF38_02922"/>
<feature type="compositionally biased region" description="Low complexity" evidence="1">
    <location>
        <begin position="55"/>
        <end position="77"/>
    </location>
</feature>
<evidence type="ECO:0000256" key="1">
    <source>
        <dbReference type="SAM" id="MobiDB-lite"/>
    </source>
</evidence>
<reference evidence="3" key="1">
    <citation type="submission" date="2016-12" db="EMBL/GenBank/DDBJ databases">
        <title>Comparative genomics of four Isosphaeraceae planctomycetes: a common pool of plasmids and glycoside hydrolase genes.</title>
        <authorList>
            <person name="Ivanova A."/>
        </authorList>
    </citation>
    <scope>NUCLEOTIDE SEQUENCE [LARGE SCALE GENOMIC DNA]</scope>
    <source>
        <strain evidence="3">PX4</strain>
    </source>
</reference>